<feature type="transmembrane region" description="Helical" evidence="8">
    <location>
        <begin position="312"/>
        <end position="332"/>
    </location>
</feature>
<feature type="transmembrane region" description="Helical" evidence="8">
    <location>
        <begin position="223"/>
        <end position="247"/>
    </location>
</feature>
<keyword evidence="3" id="KW-0813">Transport</keyword>
<evidence type="ECO:0000256" key="7">
    <source>
        <dbReference type="ARBA" id="ARBA00023136"/>
    </source>
</evidence>
<evidence type="ECO:0000313" key="13">
    <source>
        <dbReference type="Proteomes" id="UP000294641"/>
    </source>
</evidence>
<dbReference type="Pfam" id="PF12698">
    <property type="entry name" value="ABC2_membrane_3"/>
    <property type="match status" value="1"/>
</dbReference>
<dbReference type="PANTHER" id="PTHR30294:SF38">
    <property type="entry name" value="TRANSPORT PERMEASE PROTEIN"/>
    <property type="match status" value="1"/>
</dbReference>
<evidence type="ECO:0000256" key="1">
    <source>
        <dbReference type="ARBA" id="ARBA00004651"/>
    </source>
</evidence>
<evidence type="ECO:0000256" key="6">
    <source>
        <dbReference type="ARBA" id="ARBA00022989"/>
    </source>
</evidence>
<feature type="transmembrane region" description="Helical" evidence="8">
    <location>
        <begin position="259"/>
        <end position="276"/>
    </location>
</feature>
<evidence type="ECO:0000256" key="2">
    <source>
        <dbReference type="ARBA" id="ARBA00007783"/>
    </source>
</evidence>
<dbReference type="PROSITE" id="PS51012">
    <property type="entry name" value="ABC_TM2"/>
    <property type="match status" value="1"/>
</dbReference>
<dbReference type="InterPro" id="IPR047817">
    <property type="entry name" value="ABC2_TM_bact-type"/>
</dbReference>
<keyword evidence="13" id="KW-1185">Reference proteome</keyword>
<evidence type="ECO:0000256" key="3">
    <source>
        <dbReference type="ARBA" id="ARBA00022448"/>
    </source>
</evidence>
<feature type="domain" description="ABC transmembrane type-2" evidence="9">
    <location>
        <begin position="112"/>
        <end position="337"/>
    </location>
</feature>
<proteinExistence type="inferred from homology"/>
<evidence type="ECO:0000313" key="12">
    <source>
        <dbReference type="Proteomes" id="UP000254330"/>
    </source>
</evidence>
<dbReference type="AlphaFoldDB" id="A0A8B4Q8P4"/>
<dbReference type="Proteomes" id="UP000294641">
    <property type="component" value="Unassembled WGS sequence"/>
</dbReference>
<dbReference type="InterPro" id="IPR013525">
    <property type="entry name" value="ABC2_TM"/>
</dbReference>
<keyword evidence="7 8" id="KW-0472">Membrane</keyword>
<evidence type="ECO:0000256" key="8">
    <source>
        <dbReference type="SAM" id="Phobius"/>
    </source>
</evidence>
<dbReference type="Proteomes" id="UP000254330">
    <property type="component" value="Unassembled WGS sequence"/>
</dbReference>
<feature type="transmembrane region" description="Helical" evidence="8">
    <location>
        <begin position="190"/>
        <end position="217"/>
    </location>
</feature>
<evidence type="ECO:0000256" key="5">
    <source>
        <dbReference type="ARBA" id="ARBA00022692"/>
    </source>
</evidence>
<comment type="caution">
    <text evidence="10">The sequence shown here is derived from an EMBL/GenBank/DDBJ whole genome shotgun (WGS) entry which is preliminary data.</text>
</comment>
<dbReference type="PANTHER" id="PTHR30294">
    <property type="entry name" value="MEMBRANE COMPONENT OF ABC TRANSPORTER YHHJ-RELATED"/>
    <property type="match status" value="1"/>
</dbReference>
<accession>A0A8B4Q8P4</accession>
<feature type="transmembrane region" description="Helical" evidence="8">
    <location>
        <begin position="150"/>
        <end position="169"/>
    </location>
</feature>
<evidence type="ECO:0000313" key="11">
    <source>
        <dbReference type="EMBL" id="TDR31725.1"/>
    </source>
</evidence>
<dbReference type="InterPro" id="IPR051449">
    <property type="entry name" value="ABC-2_transporter_component"/>
</dbReference>
<comment type="subcellular location">
    <subcellularLocation>
        <location evidence="1">Cell membrane</location>
        <topology evidence="1">Multi-pass membrane protein</topology>
    </subcellularLocation>
</comment>
<feature type="transmembrane region" description="Helical" evidence="8">
    <location>
        <begin position="28"/>
        <end position="46"/>
    </location>
</feature>
<reference evidence="11 13" key="2">
    <citation type="submission" date="2019-03" db="EMBL/GenBank/DDBJ databases">
        <title>Genomic Encyclopedia of Type Strains, Phase IV (KMG-IV): sequencing the most valuable type-strain genomes for metagenomic binning, comparative biology and taxonomic classification.</title>
        <authorList>
            <person name="Goeker M."/>
        </authorList>
    </citation>
    <scope>NUCLEOTIDE SEQUENCE [LARGE SCALE GENOMIC DNA]</scope>
    <source>
        <strain evidence="11 13">DSM 20580</strain>
    </source>
</reference>
<dbReference type="EMBL" id="SNZG01000072">
    <property type="protein sequence ID" value="TDR31725.1"/>
    <property type="molecule type" value="Genomic_DNA"/>
</dbReference>
<keyword evidence="5 8" id="KW-0812">Transmembrane</keyword>
<sequence length="340" mass="37773">MITFKLNGIQPPPIEAGGILPNVDKRTMALLFLAPLLVLSLMYFIFGSDNPDIDVVATGAPAEVIQQLDGDHLTIHDRNAYSTNQLKKDEYAAWIDFKKKELHLLNDDPTLSNQLNAALNQSHQSETPQLKAIYVYGDKNTTIFDTFSPMLIGFFVFFFVFLIAGIALLKERTSGTLERLQATPVKPFEIISGYMIGYGIFAVIQTILIVLFSVYVLDIVSNGSIWLALLICLIVAIVALSLGTFLSSFAHSEFQMVQFIPLVIIPQIFFSGLFPLDSMADWLQNIGKVMPLYYAADSLNSVMYKGLGFSEIATNLGILLLFAFAFLTLNLISLRKGRNH</sequence>
<keyword evidence="4" id="KW-1003">Cell membrane</keyword>
<evidence type="ECO:0000259" key="9">
    <source>
        <dbReference type="PROSITE" id="PS51012"/>
    </source>
</evidence>
<protein>
    <submittedName>
        <fullName evidence="11">ABC-2 type transport system permease protein</fullName>
    </submittedName>
    <submittedName>
        <fullName evidence="10">Inner membrane transport permease yhhJ</fullName>
    </submittedName>
</protein>
<organism evidence="10 12">
    <name type="scientific">Kurthia zopfii</name>
    <dbReference type="NCBI Taxonomy" id="1650"/>
    <lineage>
        <taxon>Bacteria</taxon>
        <taxon>Bacillati</taxon>
        <taxon>Bacillota</taxon>
        <taxon>Bacilli</taxon>
        <taxon>Bacillales</taxon>
        <taxon>Caryophanaceae</taxon>
        <taxon>Kurthia</taxon>
    </lineage>
</organism>
<dbReference type="EMBL" id="UGNP01000001">
    <property type="protein sequence ID" value="STX08614.1"/>
    <property type="molecule type" value="Genomic_DNA"/>
</dbReference>
<evidence type="ECO:0000313" key="10">
    <source>
        <dbReference type="EMBL" id="STX08614.1"/>
    </source>
</evidence>
<dbReference type="GO" id="GO:0140359">
    <property type="term" value="F:ABC-type transporter activity"/>
    <property type="evidence" value="ECO:0007669"/>
    <property type="project" value="InterPro"/>
</dbReference>
<keyword evidence="6 8" id="KW-1133">Transmembrane helix</keyword>
<comment type="similarity">
    <text evidence="2">Belongs to the ABC-2 integral membrane protein family.</text>
</comment>
<gene>
    <name evidence="10" type="primary">yhhJ</name>
    <name evidence="11" type="ORF">DFR61_1722</name>
    <name evidence="10" type="ORF">NCTC10597_00280</name>
</gene>
<reference evidence="10 12" key="1">
    <citation type="submission" date="2018-06" db="EMBL/GenBank/DDBJ databases">
        <authorList>
            <consortium name="Pathogen Informatics"/>
            <person name="Doyle S."/>
        </authorList>
    </citation>
    <scope>NUCLEOTIDE SEQUENCE [LARGE SCALE GENOMIC DNA]</scope>
    <source>
        <strain evidence="10 12">NCTC10597</strain>
    </source>
</reference>
<name>A0A8B4Q8P4_9BACL</name>
<dbReference type="GO" id="GO:0005886">
    <property type="term" value="C:plasma membrane"/>
    <property type="evidence" value="ECO:0007669"/>
    <property type="project" value="UniProtKB-SubCell"/>
</dbReference>
<evidence type="ECO:0000256" key="4">
    <source>
        <dbReference type="ARBA" id="ARBA00022475"/>
    </source>
</evidence>